<proteinExistence type="predicted"/>
<dbReference type="Proteomes" id="UP000250434">
    <property type="component" value="Chromosome"/>
</dbReference>
<reference evidence="1 2" key="1">
    <citation type="submission" date="2016-04" db="EMBL/GenBank/DDBJ databases">
        <title>Complete genome sequence and analysis of deep-sea sediment isolate, Amycolatopsis sp. WP1.</title>
        <authorList>
            <person name="Wang H."/>
            <person name="Chen S."/>
            <person name="Wu Q."/>
        </authorList>
    </citation>
    <scope>NUCLEOTIDE SEQUENCE [LARGE SCALE GENOMIC DNA]</scope>
    <source>
        <strain evidence="1 2">WP1</strain>
    </source>
</reference>
<dbReference type="OrthoDB" id="4640723at2"/>
<dbReference type="SUPFAM" id="SSF89095">
    <property type="entry name" value="GatB/YqeY motif"/>
    <property type="match status" value="1"/>
</dbReference>
<keyword evidence="2" id="KW-1185">Reference proteome</keyword>
<organism evidence="1 2">
    <name type="scientific">Amycolatopsis albispora</name>
    <dbReference type="NCBI Taxonomy" id="1804986"/>
    <lineage>
        <taxon>Bacteria</taxon>
        <taxon>Bacillati</taxon>
        <taxon>Actinomycetota</taxon>
        <taxon>Actinomycetes</taxon>
        <taxon>Pseudonocardiales</taxon>
        <taxon>Pseudonocardiaceae</taxon>
        <taxon>Amycolatopsis</taxon>
    </lineage>
</organism>
<dbReference type="InterPro" id="IPR019004">
    <property type="entry name" value="YqeY/Aim41"/>
</dbReference>
<dbReference type="AlphaFoldDB" id="A0A344L7T0"/>
<evidence type="ECO:0008006" key="3">
    <source>
        <dbReference type="Google" id="ProtNLM"/>
    </source>
</evidence>
<name>A0A344L7T0_9PSEU</name>
<dbReference type="Gene3D" id="1.10.1510.10">
    <property type="entry name" value="Uncharacterised protein YqeY/AIM41 PF09424, N-terminal domain"/>
    <property type="match status" value="1"/>
</dbReference>
<evidence type="ECO:0000313" key="1">
    <source>
        <dbReference type="EMBL" id="AXB44104.1"/>
    </source>
</evidence>
<evidence type="ECO:0000313" key="2">
    <source>
        <dbReference type="Proteomes" id="UP000250434"/>
    </source>
</evidence>
<dbReference type="InterPro" id="IPR042184">
    <property type="entry name" value="YqeY/Aim41_N"/>
</dbReference>
<dbReference type="RefSeq" id="WP_113693343.1">
    <property type="nucleotide sequence ID" value="NZ_CP015163.1"/>
</dbReference>
<gene>
    <name evidence="1" type="ORF">A4R43_17540</name>
</gene>
<sequence length="108" mass="11799">MRTKLRRGLTDAIKGKDRVAVSAIRSALAAIDNSEAPSVEHQALPVAGVGSTEIDRLELTDADVQAIVEAEVRQRTEAADEYAQLGRDDQATRLRAEAEVLRRYLPDS</sequence>
<protein>
    <recommendedName>
        <fullName evidence="3">Glutamyl-tRNA amidotransferase</fullName>
    </recommendedName>
</protein>
<dbReference type="Pfam" id="PF09424">
    <property type="entry name" value="YqeY"/>
    <property type="match status" value="1"/>
</dbReference>
<accession>A0A344L7T0</accession>
<dbReference type="EMBL" id="CP015163">
    <property type="protein sequence ID" value="AXB44104.1"/>
    <property type="molecule type" value="Genomic_DNA"/>
</dbReference>
<dbReference type="PANTHER" id="PTHR28055:SF1">
    <property type="entry name" value="ALTERED INHERITANCE OF MITOCHONDRIA PROTEIN 41, MITOCHONDRIAL"/>
    <property type="match status" value="1"/>
</dbReference>
<dbReference type="PANTHER" id="PTHR28055">
    <property type="entry name" value="ALTERED INHERITANCE OF MITOCHONDRIA PROTEIN 41, MITOCHONDRIAL"/>
    <property type="match status" value="1"/>
</dbReference>
<dbReference type="KEGG" id="aab:A4R43_17540"/>
<dbReference type="InterPro" id="IPR003789">
    <property type="entry name" value="Asn/Gln_tRNA_amidoTrase-B-like"/>
</dbReference>
<dbReference type="GO" id="GO:0016884">
    <property type="term" value="F:carbon-nitrogen ligase activity, with glutamine as amido-N-donor"/>
    <property type="evidence" value="ECO:0007669"/>
    <property type="project" value="InterPro"/>
</dbReference>